<dbReference type="Pfam" id="PF03649">
    <property type="entry name" value="UPF0014"/>
    <property type="match status" value="1"/>
</dbReference>
<dbReference type="InterPro" id="IPR005226">
    <property type="entry name" value="UPF0014_fam"/>
</dbReference>
<dbReference type="InterPro" id="IPR027417">
    <property type="entry name" value="P-loop_NTPase"/>
</dbReference>
<evidence type="ECO:0000313" key="10">
    <source>
        <dbReference type="EMBL" id="EJK57791.1"/>
    </source>
</evidence>
<proteinExistence type="inferred from homology"/>
<organism evidence="10 11">
    <name type="scientific">Thalassiosira oceanica</name>
    <name type="common">Marine diatom</name>
    <dbReference type="NCBI Taxonomy" id="159749"/>
    <lineage>
        <taxon>Eukaryota</taxon>
        <taxon>Sar</taxon>
        <taxon>Stramenopiles</taxon>
        <taxon>Ochrophyta</taxon>
        <taxon>Bacillariophyta</taxon>
        <taxon>Coscinodiscophyceae</taxon>
        <taxon>Thalassiosirophycidae</taxon>
        <taxon>Thalassiosirales</taxon>
        <taxon>Thalassiosiraceae</taxon>
        <taxon>Thalassiosira</taxon>
    </lineage>
</organism>
<name>K0SA34_THAOC</name>
<evidence type="ECO:0000256" key="8">
    <source>
        <dbReference type="SAM" id="Phobius"/>
    </source>
</evidence>
<dbReference type="GO" id="GO:0016887">
    <property type="term" value="F:ATP hydrolysis activity"/>
    <property type="evidence" value="ECO:0007669"/>
    <property type="project" value="InterPro"/>
</dbReference>
<dbReference type="CDD" id="cd00267">
    <property type="entry name" value="ABC_ATPase"/>
    <property type="match status" value="1"/>
</dbReference>
<accession>K0SA34</accession>
<dbReference type="InterPro" id="IPR003439">
    <property type="entry name" value="ABC_transporter-like_ATP-bd"/>
</dbReference>
<dbReference type="GO" id="GO:0005886">
    <property type="term" value="C:plasma membrane"/>
    <property type="evidence" value="ECO:0007669"/>
    <property type="project" value="TreeGrafter"/>
</dbReference>
<dbReference type="Gene3D" id="3.40.50.300">
    <property type="entry name" value="P-loop containing nucleotide triphosphate hydrolases"/>
    <property type="match status" value="1"/>
</dbReference>
<keyword evidence="5" id="KW-0067">ATP-binding</keyword>
<evidence type="ECO:0000256" key="7">
    <source>
        <dbReference type="ARBA" id="ARBA00023136"/>
    </source>
</evidence>
<comment type="subcellular location">
    <subcellularLocation>
        <location evidence="1">Membrane</location>
        <topology evidence="1">Multi-pass membrane protein</topology>
    </subcellularLocation>
</comment>
<dbReference type="SMART" id="SM00382">
    <property type="entry name" value="AAA"/>
    <property type="match status" value="1"/>
</dbReference>
<dbReference type="GO" id="GO:0005524">
    <property type="term" value="F:ATP binding"/>
    <property type="evidence" value="ECO:0007669"/>
    <property type="project" value="UniProtKB-KW"/>
</dbReference>
<evidence type="ECO:0000259" key="9">
    <source>
        <dbReference type="PROSITE" id="PS50893"/>
    </source>
</evidence>
<feature type="domain" description="ABC transporter" evidence="9">
    <location>
        <begin position="243"/>
        <end position="450"/>
    </location>
</feature>
<keyword evidence="11" id="KW-1185">Reference proteome</keyword>
<feature type="transmembrane region" description="Helical" evidence="8">
    <location>
        <begin position="25"/>
        <end position="49"/>
    </location>
</feature>
<keyword evidence="4" id="KW-0547">Nucleotide-binding</keyword>
<gene>
    <name evidence="10" type="ORF">THAOC_22132</name>
</gene>
<evidence type="ECO:0000313" key="11">
    <source>
        <dbReference type="Proteomes" id="UP000266841"/>
    </source>
</evidence>
<comment type="similarity">
    <text evidence="2">Belongs to the UPF0014 family.</text>
</comment>
<feature type="transmembrane region" description="Helical" evidence="8">
    <location>
        <begin position="61"/>
        <end position="85"/>
    </location>
</feature>
<feature type="transmembrane region" description="Helical" evidence="8">
    <location>
        <begin position="128"/>
        <end position="146"/>
    </location>
</feature>
<keyword evidence="3 8" id="KW-0812">Transmembrane</keyword>
<protein>
    <recommendedName>
        <fullName evidence="9">ABC transporter domain-containing protein</fullName>
    </recommendedName>
</protein>
<evidence type="ECO:0000256" key="2">
    <source>
        <dbReference type="ARBA" id="ARBA00005268"/>
    </source>
</evidence>
<dbReference type="PANTHER" id="PTHR30028">
    <property type="entry name" value="UPF0014 INNER MEMBRANE PROTEIN YBBM-RELATED"/>
    <property type="match status" value="1"/>
</dbReference>
<dbReference type="PROSITE" id="PS50893">
    <property type="entry name" value="ABC_TRANSPORTER_2"/>
    <property type="match status" value="1"/>
</dbReference>
<dbReference type="PANTHER" id="PTHR30028:SF0">
    <property type="entry name" value="PROTEIN ALUMINUM SENSITIVE 3"/>
    <property type="match status" value="1"/>
</dbReference>
<evidence type="ECO:0000256" key="1">
    <source>
        <dbReference type="ARBA" id="ARBA00004141"/>
    </source>
</evidence>
<dbReference type="InterPro" id="IPR017871">
    <property type="entry name" value="ABC_transporter-like_CS"/>
</dbReference>
<feature type="transmembrane region" description="Helical" evidence="8">
    <location>
        <begin position="158"/>
        <end position="180"/>
    </location>
</feature>
<dbReference type="InterPro" id="IPR003593">
    <property type="entry name" value="AAA+_ATPase"/>
</dbReference>
<dbReference type="eggNOG" id="KOG0058">
    <property type="taxonomic scope" value="Eukaryota"/>
</dbReference>
<sequence>MLPLAAWEASSRSKLTLRLPGNERAVLKIVAGSLAVAVALVGSVALLGIVRPTPRYSPRHAIPLCGMLFNNSLSGISLALAVLFADLESKQRDAIELMLSFGLNPFTATRPTFRAAISASLRPQINSMNVIGLVSIPGMMTGNVLAGASPRRAAGYQIMIMCLILASNFLSVGMATELILSSAFDDRGGLRQDWIINNPAPRVSQIVSTLSFASDIEAIEDDINAKAPPTTVGLVSSDSAEHKDAKSMFQVSLHGPYARGERIMNADFGLPLNGAIAVLEGQSGIGKSTLLRTITSLHSGFEGSATITLGGEDRLAFEPSEWRKRVLYITQDGASSIPGTAAMFIESISLSLDEVAQIVGAWGMPKTSLGQPFSSLSGGEAQRVLLAIALASTPSILLLDEPTSALDESTKLLIETSLQEKSKSCSIILVTHDDDQKRRLGTMMLTMEEI</sequence>
<dbReference type="OrthoDB" id="432685at2759"/>
<evidence type="ECO:0000256" key="5">
    <source>
        <dbReference type="ARBA" id="ARBA00022840"/>
    </source>
</evidence>
<evidence type="ECO:0000256" key="4">
    <source>
        <dbReference type="ARBA" id="ARBA00022741"/>
    </source>
</evidence>
<dbReference type="AlphaFoldDB" id="K0SA34"/>
<dbReference type="PROSITE" id="PS00211">
    <property type="entry name" value="ABC_TRANSPORTER_1"/>
    <property type="match status" value="1"/>
</dbReference>
<dbReference type="SUPFAM" id="SSF52540">
    <property type="entry name" value="P-loop containing nucleoside triphosphate hydrolases"/>
    <property type="match status" value="1"/>
</dbReference>
<dbReference type="Proteomes" id="UP000266841">
    <property type="component" value="Unassembled WGS sequence"/>
</dbReference>
<evidence type="ECO:0000256" key="3">
    <source>
        <dbReference type="ARBA" id="ARBA00022692"/>
    </source>
</evidence>
<evidence type="ECO:0000256" key="6">
    <source>
        <dbReference type="ARBA" id="ARBA00022989"/>
    </source>
</evidence>
<dbReference type="EMBL" id="AGNL01027042">
    <property type="protein sequence ID" value="EJK57791.1"/>
    <property type="molecule type" value="Genomic_DNA"/>
</dbReference>
<comment type="caution">
    <text evidence="10">The sequence shown here is derived from an EMBL/GenBank/DDBJ whole genome shotgun (WGS) entry which is preliminary data.</text>
</comment>
<dbReference type="Pfam" id="PF00005">
    <property type="entry name" value="ABC_tran"/>
    <property type="match status" value="1"/>
</dbReference>
<keyword evidence="7 8" id="KW-0472">Membrane</keyword>
<dbReference type="OMA" id="TTCHRAN"/>
<reference evidence="10 11" key="1">
    <citation type="journal article" date="2012" name="Genome Biol.">
        <title>Genome and low-iron response of an oceanic diatom adapted to chronic iron limitation.</title>
        <authorList>
            <person name="Lommer M."/>
            <person name="Specht M."/>
            <person name="Roy A.S."/>
            <person name="Kraemer L."/>
            <person name="Andreson R."/>
            <person name="Gutowska M.A."/>
            <person name="Wolf J."/>
            <person name="Bergner S.V."/>
            <person name="Schilhabel M.B."/>
            <person name="Klostermeier U.C."/>
            <person name="Beiko R.G."/>
            <person name="Rosenstiel P."/>
            <person name="Hippler M."/>
            <person name="Laroche J."/>
        </authorList>
    </citation>
    <scope>NUCLEOTIDE SEQUENCE [LARGE SCALE GENOMIC DNA]</scope>
    <source>
        <strain evidence="10 11">CCMP1005</strain>
    </source>
</reference>
<keyword evidence="6 8" id="KW-1133">Transmembrane helix</keyword>